<dbReference type="EMBL" id="LR798283">
    <property type="protein sequence ID" value="CAB5220319.1"/>
    <property type="molecule type" value="Genomic_DNA"/>
</dbReference>
<evidence type="ECO:0000313" key="2">
    <source>
        <dbReference type="EMBL" id="CAB5220319.1"/>
    </source>
</evidence>
<feature type="compositionally biased region" description="Basic and acidic residues" evidence="1">
    <location>
        <begin position="9"/>
        <end position="18"/>
    </location>
</feature>
<gene>
    <name evidence="2" type="ORF">UFOVP238_24</name>
</gene>
<organism evidence="2">
    <name type="scientific">uncultured Caudovirales phage</name>
    <dbReference type="NCBI Taxonomy" id="2100421"/>
    <lineage>
        <taxon>Viruses</taxon>
        <taxon>Duplodnaviria</taxon>
        <taxon>Heunggongvirae</taxon>
        <taxon>Uroviricota</taxon>
        <taxon>Caudoviricetes</taxon>
        <taxon>Peduoviridae</taxon>
        <taxon>Maltschvirus</taxon>
        <taxon>Maltschvirus maltsch</taxon>
    </lineage>
</organism>
<feature type="region of interest" description="Disordered" evidence="1">
    <location>
        <begin position="1"/>
        <end position="22"/>
    </location>
</feature>
<name>A0A6J7WQM5_9CAUD</name>
<protein>
    <submittedName>
        <fullName evidence="2">Uncharacterized protein</fullName>
    </submittedName>
</protein>
<feature type="region of interest" description="Disordered" evidence="1">
    <location>
        <begin position="160"/>
        <end position="183"/>
    </location>
</feature>
<feature type="region of interest" description="Disordered" evidence="1">
    <location>
        <begin position="201"/>
        <end position="229"/>
    </location>
</feature>
<evidence type="ECO:0000256" key="1">
    <source>
        <dbReference type="SAM" id="MobiDB-lite"/>
    </source>
</evidence>
<proteinExistence type="predicted"/>
<reference evidence="2" key="1">
    <citation type="submission" date="2020-05" db="EMBL/GenBank/DDBJ databases">
        <authorList>
            <person name="Chiriac C."/>
            <person name="Salcher M."/>
            <person name="Ghai R."/>
            <person name="Kavagutti S V."/>
        </authorList>
    </citation>
    <scope>NUCLEOTIDE SEQUENCE</scope>
</reference>
<sequence>MARLNSESLKQRMERKGGGDGLPIVRVKKDGPITVRFLSEPTEWSVYDEYYDPEARKSYVVHPGQFAPAQVKVTSRYLANVLLVDDDKVLALMMPTTLAQRIYNRWSVSKNNTIMDRDFELARMGEGLNTTYMESPEAPHRRALEKYELLDLEDIIARMDSVPNGPKPATTAAPAADDSDIYDDDDEPVTITKTRNRVAVDEQPFPDDEPETLAESEDESFPEEEDDEDYWTKAELAELDQDTLIDIAAGAGVKKPERYTVEQLIDMIGV</sequence>
<accession>A0A6J7WQM5</accession>
<feature type="compositionally biased region" description="Acidic residues" evidence="1">
    <location>
        <begin position="204"/>
        <end position="229"/>
    </location>
</feature>